<evidence type="ECO:0000256" key="1">
    <source>
        <dbReference type="SAM" id="Phobius"/>
    </source>
</evidence>
<keyword evidence="2" id="KW-0614">Plasmid</keyword>
<evidence type="ECO:0000313" key="2">
    <source>
        <dbReference type="EMBL" id="UYW00122.1"/>
    </source>
</evidence>
<sequence length="414" mass="43612">MAAQATKPGSSVEVRRDGDAWILPDGTRAGSPQEAMAWLREGRAEHEFPVLVTVIGDQEPYKLRLDAEGMAVLVQEGQDENLFRRVSAMFTRSRWGIALAIALVLVLLSALLIPLFAGGASNPETPGEDASASPAADAGDVLWTIPEGANLVGSTGDLVASYQVGKLSLREGQTGAEQKLGPFEVPGKPARVLGPELIAVQFSDDKVLVVGSYDSRSTVEGVIQGRGTRPVIVSKDQRKYLTLKEADSDIKELRTVPAGESVLGALPQGVVFASADSVRVGEAKAVKMLAPTEGAKVSAWVAVTNETVVAEWGSTVVIHDIKTGAVLDQAPTEGERTTFDQGVVINGGETVSGKAFVNLCNGYAVVSGQVWCPSPSGTWTSGSARLPEKPAAAGSSWWIDSKNNVRRLVKESGQ</sequence>
<keyword evidence="1" id="KW-0812">Transmembrane</keyword>
<evidence type="ECO:0000313" key="3">
    <source>
        <dbReference type="Proteomes" id="UP001163293"/>
    </source>
</evidence>
<dbReference type="EMBL" id="CP101189">
    <property type="protein sequence ID" value="UYW00122.1"/>
    <property type="molecule type" value="Genomic_DNA"/>
</dbReference>
<keyword evidence="3" id="KW-1185">Reference proteome</keyword>
<gene>
    <name evidence="2" type="ORF">NL394_23520</name>
</gene>
<geneLocation type="plasmid" evidence="2 3">
    <name>unnamed4</name>
</geneLocation>
<dbReference type="RefSeq" id="WP_264398886.1">
    <property type="nucleotide sequence ID" value="NZ_CP101183.1"/>
</dbReference>
<name>A0AAX3EQ66_PAEUR</name>
<dbReference type="Proteomes" id="UP001163293">
    <property type="component" value="Plasmid unnamed4"/>
</dbReference>
<protein>
    <submittedName>
        <fullName evidence="2">Uncharacterized protein</fullName>
    </submittedName>
</protein>
<proteinExistence type="predicted"/>
<accession>A0AAX3EQ66</accession>
<organism evidence="2 3">
    <name type="scientific">Paenarthrobacter ureafaciens</name>
    <dbReference type="NCBI Taxonomy" id="37931"/>
    <lineage>
        <taxon>Bacteria</taxon>
        <taxon>Bacillati</taxon>
        <taxon>Actinomycetota</taxon>
        <taxon>Actinomycetes</taxon>
        <taxon>Micrococcales</taxon>
        <taxon>Micrococcaceae</taxon>
        <taxon>Paenarthrobacter</taxon>
    </lineage>
</organism>
<reference evidence="2" key="1">
    <citation type="submission" date="2022-07" db="EMBL/GenBank/DDBJ databases">
        <authorList>
            <person name="Wu T."/>
        </authorList>
    </citation>
    <scope>NUCLEOTIDE SEQUENCE</scope>
    <source>
        <strain evidence="2">SD-1</strain>
        <plasmid evidence="2">unnamed4</plasmid>
    </source>
</reference>
<feature type="transmembrane region" description="Helical" evidence="1">
    <location>
        <begin position="95"/>
        <end position="117"/>
    </location>
</feature>
<keyword evidence="1" id="KW-1133">Transmembrane helix</keyword>
<keyword evidence="1" id="KW-0472">Membrane</keyword>
<dbReference type="AlphaFoldDB" id="A0AAX3EQ66"/>